<gene>
    <name evidence="2" type="ORF">SAMN04487947_1989</name>
</gene>
<accession>A0A1I6HFB3</accession>
<dbReference type="InterPro" id="IPR052158">
    <property type="entry name" value="INH-QAR"/>
</dbReference>
<protein>
    <submittedName>
        <fullName evidence="2">DJ-1/PfpI family protein</fullName>
    </submittedName>
</protein>
<dbReference type="InterPro" id="IPR029062">
    <property type="entry name" value="Class_I_gatase-like"/>
</dbReference>
<evidence type="ECO:0000313" key="2">
    <source>
        <dbReference type="EMBL" id="SFR53030.1"/>
    </source>
</evidence>
<dbReference type="Pfam" id="PF01965">
    <property type="entry name" value="DJ-1_PfpI"/>
    <property type="match status" value="1"/>
</dbReference>
<reference evidence="3" key="1">
    <citation type="submission" date="2016-10" db="EMBL/GenBank/DDBJ databases">
        <authorList>
            <person name="Varghese N."/>
            <person name="Submissions S."/>
        </authorList>
    </citation>
    <scope>NUCLEOTIDE SEQUENCE [LARGE SCALE GENOMIC DNA]</scope>
    <source>
        <strain evidence="3">CGMCC 1.7736</strain>
    </source>
</reference>
<organism evidence="2 3">
    <name type="scientific">Halogeometricum rufum</name>
    <dbReference type="NCBI Taxonomy" id="553469"/>
    <lineage>
        <taxon>Archaea</taxon>
        <taxon>Methanobacteriati</taxon>
        <taxon>Methanobacteriota</taxon>
        <taxon>Stenosarchaea group</taxon>
        <taxon>Halobacteria</taxon>
        <taxon>Halobacteriales</taxon>
        <taxon>Haloferacaceae</taxon>
        <taxon>Halogeometricum</taxon>
    </lineage>
</organism>
<dbReference type="EMBL" id="FOYT01000002">
    <property type="protein sequence ID" value="SFR53030.1"/>
    <property type="molecule type" value="Genomic_DNA"/>
</dbReference>
<dbReference type="CDD" id="cd03139">
    <property type="entry name" value="GATase1_PfpI_2"/>
    <property type="match status" value="1"/>
</dbReference>
<dbReference type="PANTHER" id="PTHR43130:SF3">
    <property type="entry name" value="HTH-TYPE TRANSCRIPTIONAL REGULATOR RV1931C"/>
    <property type="match status" value="1"/>
</dbReference>
<dbReference type="InterPro" id="IPR002818">
    <property type="entry name" value="DJ-1/PfpI"/>
</dbReference>
<dbReference type="SUPFAM" id="SSF52317">
    <property type="entry name" value="Class I glutamine amidotransferase-like"/>
    <property type="match status" value="1"/>
</dbReference>
<dbReference type="STRING" id="553469.SAMN04487947_1989"/>
<dbReference type="Proteomes" id="UP000198531">
    <property type="component" value="Unassembled WGS sequence"/>
</dbReference>
<dbReference type="Gene3D" id="3.40.50.880">
    <property type="match status" value="1"/>
</dbReference>
<name>A0A1I6HFB3_9EURY</name>
<evidence type="ECO:0000313" key="3">
    <source>
        <dbReference type="Proteomes" id="UP000198531"/>
    </source>
</evidence>
<feature type="domain" description="DJ-1/PfpI" evidence="1">
    <location>
        <begin position="2"/>
        <end position="180"/>
    </location>
</feature>
<dbReference type="AlphaFoldDB" id="A0A1I6HFB3"/>
<dbReference type="RefSeq" id="WP_089807186.1">
    <property type="nucleotide sequence ID" value="NZ_FOYT01000002.1"/>
</dbReference>
<dbReference type="OrthoDB" id="8348at2157"/>
<evidence type="ECO:0000259" key="1">
    <source>
        <dbReference type="Pfam" id="PF01965"/>
    </source>
</evidence>
<keyword evidence="3" id="KW-1185">Reference proteome</keyword>
<dbReference type="PANTHER" id="PTHR43130">
    <property type="entry name" value="ARAC-FAMILY TRANSCRIPTIONAL REGULATOR"/>
    <property type="match status" value="1"/>
</dbReference>
<sequence>MHVEILLYDGFDELDAVGPYEVFETAGAFGADCGARLVTLEPSESVTASHGLRVGVDGTFYAGGAVDGGDSPPVLLVPGGGWSDPSRPGAGMEAERGAVPDAVAEHAERGGVVAGVCTGGMLLAHAGVLDGRPAVTHASALDDLRAMDAAVQDARFVDDGDVLTAGGVTSGLDLALHLVERECGRDVAERVAEEIEYDRETGPVEN</sequence>
<proteinExistence type="predicted"/>